<protein>
    <submittedName>
        <fullName evidence="1">Uncharacterized protein</fullName>
    </submittedName>
</protein>
<accession>A0AC60P9P3</accession>
<reference evidence="1 2" key="1">
    <citation type="journal article" date="2020" name="Cell">
        <title>Large-Scale Comparative Analyses of Tick Genomes Elucidate Their Genetic Diversity and Vector Capacities.</title>
        <authorList>
            <consortium name="Tick Genome and Microbiome Consortium (TIGMIC)"/>
            <person name="Jia N."/>
            <person name="Wang J."/>
            <person name="Shi W."/>
            <person name="Du L."/>
            <person name="Sun Y."/>
            <person name="Zhan W."/>
            <person name="Jiang J.F."/>
            <person name="Wang Q."/>
            <person name="Zhang B."/>
            <person name="Ji P."/>
            <person name="Bell-Sakyi L."/>
            <person name="Cui X.M."/>
            <person name="Yuan T.T."/>
            <person name="Jiang B.G."/>
            <person name="Yang W.F."/>
            <person name="Lam T.T."/>
            <person name="Chang Q.C."/>
            <person name="Ding S.J."/>
            <person name="Wang X.J."/>
            <person name="Zhu J.G."/>
            <person name="Ruan X.D."/>
            <person name="Zhao L."/>
            <person name="Wei J.T."/>
            <person name="Ye R.Z."/>
            <person name="Que T.C."/>
            <person name="Du C.H."/>
            <person name="Zhou Y.H."/>
            <person name="Cheng J.X."/>
            <person name="Dai P.F."/>
            <person name="Guo W.B."/>
            <person name="Han X.H."/>
            <person name="Huang E.J."/>
            <person name="Li L.F."/>
            <person name="Wei W."/>
            <person name="Gao Y.C."/>
            <person name="Liu J.Z."/>
            <person name="Shao H.Z."/>
            <person name="Wang X."/>
            <person name="Wang C.C."/>
            <person name="Yang T.C."/>
            <person name="Huo Q.B."/>
            <person name="Li W."/>
            <person name="Chen H.Y."/>
            <person name="Chen S.E."/>
            <person name="Zhou L.G."/>
            <person name="Ni X.B."/>
            <person name="Tian J.H."/>
            <person name="Sheng Y."/>
            <person name="Liu T."/>
            <person name="Pan Y.S."/>
            <person name="Xia L.Y."/>
            <person name="Li J."/>
            <person name="Zhao F."/>
            <person name="Cao W.C."/>
        </authorList>
    </citation>
    <scope>NUCLEOTIDE SEQUENCE [LARGE SCALE GENOMIC DNA]</scope>
    <source>
        <strain evidence="1">Iper-2018</strain>
    </source>
</reference>
<gene>
    <name evidence="1" type="ORF">HPB47_006833</name>
</gene>
<evidence type="ECO:0000313" key="1">
    <source>
        <dbReference type="EMBL" id="KAG0415992.1"/>
    </source>
</evidence>
<keyword evidence="2" id="KW-1185">Reference proteome</keyword>
<sequence length="599" mass="67467">MKGVCTSILEGFGKDHGIRQATLMDVQAFLRSRSSRDDALSTDKPDARTVQRAAELAEEFATRRALDEKGHPRKERAFTPGKRDDGRWSGGRFSRDGRPKGVEGENRKEPARTKGEAGDGADGRADHEKKKSFEARRPLTCYNCQTPGHVAAGCREPKVVFAYVNDGEENLRLLEPYLRDLTVNGRQCRVLRDSAATMDVIHSSYVDSTKFTGECAWIKQVVEEHSVCLPIAKVRIEGPFGALETEAAVSAYLPLGYPYLFSNSTASTEDTDETELDKYQVVCLGHVKISSCFGLPSREKERKKNQRKGSVLRSGPYTSDKERHRSFGNCTSWKKLSTRRRGRGRGVVQQEKPSTVGDSDQGGPSRNTEEPECYRADPKRVHRETSARLRRCGSKIKNSDAEMGPSSRRTERRRKRLRRIRVLRFDNEASGKKRHLKLEKCTHKKKLLSRRGDGEFKDIHRQESLAYNISTSRRAAGDTNESRPDETGSRQKQPDKRRNSSKRSSKGKKRSKRSSDSTQTSSTWKEEDNSWDAGALRGKSSISSRYTGRQRHLFNLPPVITSDLKIKSGLPDCDFKSRIKSSEKDLESFSGTKKKRGVG</sequence>
<organism evidence="1 2">
    <name type="scientific">Ixodes persulcatus</name>
    <name type="common">Taiga tick</name>
    <dbReference type="NCBI Taxonomy" id="34615"/>
    <lineage>
        <taxon>Eukaryota</taxon>
        <taxon>Metazoa</taxon>
        <taxon>Ecdysozoa</taxon>
        <taxon>Arthropoda</taxon>
        <taxon>Chelicerata</taxon>
        <taxon>Arachnida</taxon>
        <taxon>Acari</taxon>
        <taxon>Parasitiformes</taxon>
        <taxon>Ixodida</taxon>
        <taxon>Ixodoidea</taxon>
        <taxon>Ixodidae</taxon>
        <taxon>Ixodinae</taxon>
        <taxon>Ixodes</taxon>
    </lineage>
</organism>
<comment type="caution">
    <text evidence="1">The sequence shown here is derived from an EMBL/GenBank/DDBJ whole genome shotgun (WGS) entry which is preliminary data.</text>
</comment>
<name>A0AC60P9P3_IXOPE</name>
<dbReference type="Proteomes" id="UP000805193">
    <property type="component" value="Unassembled WGS sequence"/>
</dbReference>
<proteinExistence type="predicted"/>
<evidence type="ECO:0000313" key="2">
    <source>
        <dbReference type="Proteomes" id="UP000805193"/>
    </source>
</evidence>
<dbReference type="EMBL" id="JABSTQ010010998">
    <property type="protein sequence ID" value="KAG0415992.1"/>
    <property type="molecule type" value="Genomic_DNA"/>
</dbReference>